<dbReference type="InterPro" id="IPR043129">
    <property type="entry name" value="ATPase_NBD"/>
</dbReference>
<dbReference type="RefSeq" id="WP_213044106.1">
    <property type="nucleotide sequence ID" value="NZ_CAJNBJ010000020.1"/>
</dbReference>
<dbReference type="GO" id="GO:0047330">
    <property type="term" value="F:polyphosphate-glucose phosphotransferase activity"/>
    <property type="evidence" value="ECO:0007669"/>
    <property type="project" value="UniProtKB-EC"/>
</dbReference>
<sequence length="219" mass="23524">MKVLVVDVGGTSVKILASGQRTVRKFRSGPELTAAQMVAGVVKAAKDWRFDAVSIGYPGPVNGGTILEEPKNLGTGWVGFDFEKAFGRPVKVINDAAMQALGSYEGGRMLFLGLGTGLGSALIADWILMPMELAHLPYKKGRTFEDYAGLRGLERLGKKKWQRAVDDVVSRLKAALVADYVVLGGGNAKKLQPIPDGARLGDNAHAFTGGRRLWEERGI</sequence>
<evidence type="ECO:0000313" key="2">
    <source>
        <dbReference type="Proteomes" id="UP000675880"/>
    </source>
</evidence>
<dbReference type="Gene3D" id="3.30.420.40">
    <property type="match status" value="2"/>
</dbReference>
<dbReference type="Proteomes" id="UP000675880">
    <property type="component" value="Unassembled WGS sequence"/>
</dbReference>
<dbReference type="SUPFAM" id="SSF53067">
    <property type="entry name" value="Actin-like ATPase domain"/>
    <property type="match status" value="1"/>
</dbReference>
<dbReference type="Pfam" id="PF00480">
    <property type="entry name" value="ROK"/>
    <property type="match status" value="1"/>
</dbReference>
<keyword evidence="1" id="KW-0808">Transferase</keyword>
<dbReference type="EMBL" id="CAJNBJ010000020">
    <property type="protein sequence ID" value="CAE6797383.1"/>
    <property type="molecule type" value="Genomic_DNA"/>
</dbReference>
<proteinExistence type="predicted"/>
<keyword evidence="2" id="KW-1185">Reference proteome</keyword>
<reference evidence="1 2" key="1">
    <citation type="submission" date="2021-02" db="EMBL/GenBank/DDBJ databases">
        <authorList>
            <person name="Han P."/>
        </authorList>
    </citation>
    <scope>NUCLEOTIDE SEQUENCE [LARGE SCALE GENOMIC DNA]</scope>
    <source>
        <strain evidence="1">Candidatus Nitrospira sp. ZN2</strain>
    </source>
</reference>
<dbReference type="InterPro" id="IPR000600">
    <property type="entry name" value="ROK"/>
</dbReference>
<organism evidence="1 2">
    <name type="scientific">Nitrospira defluvii</name>
    <dbReference type="NCBI Taxonomy" id="330214"/>
    <lineage>
        <taxon>Bacteria</taxon>
        <taxon>Pseudomonadati</taxon>
        <taxon>Nitrospirota</taxon>
        <taxon>Nitrospiria</taxon>
        <taxon>Nitrospirales</taxon>
        <taxon>Nitrospiraceae</taxon>
        <taxon>Nitrospira</taxon>
    </lineage>
</organism>
<evidence type="ECO:0000313" key="1">
    <source>
        <dbReference type="EMBL" id="CAE6797383.1"/>
    </source>
</evidence>
<protein>
    <submittedName>
        <fullName evidence="1">Polyphosphate glucokinase</fullName>
        <ecNumber evidence="1">2.7.1.63</ecNumber>
    </submittedName>
</protein>
<dbReference type="EC" id="2.7.1.63" evidence="1"/>
<accession>A0ABN7ME91</accession>
<gene>
    <name evidence="1" type="ORF">NSPZN2_70161</name>
</gene>
<name>A0ABN7ME91_9BACT</name>
<comment type="caution">
    <text evidence="1">The sequence shown here is derived from an EMBL/GenBank/DDBJ whole genome shotgun (WGS) entry which is preliminary data.</text>
</comment>